<evidence type="ECO:0000256" key="1">
    <source>
        <dbReference type="ARBA" id="ARBA00022737"/>
    </source>
</evidence>
<dbReference type="InterPro" id="IPR003598">
    <property type="entry name" value="Ig_sub2"/>
</dbReference>
<feature type="compositionally biased region" description="Low complexity" evidence="4">
    <location>
        <begin position="115"/>
        <end position="137"/>
    </location>
</feature>
<feature type="compositionally biased region" description="Low complexity" evidence="4">
    <location>
        <begin position="41"/>
        <end position="69"/>
    </location>
</feature>
<dbReference type="InterPro" id="IPR007110">
    <property type="entry name" value="Ig-like_dom"/>
</dbReference>
<dbReference type="EMBL" id="AZBU02000007">
    <property type="protein sequence ID" value="TKR69854.1"/>
    <property type="molecule type" value="Genomic_DNA"/>
</dbReference>
<reference evidence="6 7" key="2">
    <citation type="journal article" date="2019" name="G3 (Bethesda)">
        <title>Hybrid Assembly of the Genome of the Entomopathogenic Nematode Steinernema carpocapsae Identifies the X-Chromosome.</title>
        <authorList>
            <person name="Serra L."/>
            <person name="Macchietto M."/>
            <person name="Macias-Munoz A."/>
            <person name="McGill C.J."/>
            <person name="Rodriguez I.M."/>
            <person name="Rodriguez B."/>
            <person name="Murad R."/>
            <person name="Mortazavi A."/>
        </authorList>
    </citation>
    <scope>NUCLEOTIDE SEQUENCE [LARGE SCALE GENOMIC DNA]</scope>
    <source>
        <strain evidence="6 7">ALL</strain>
    </source>
</reference>
<evidence type="ECO:0000313" key="6">
    <source>
        <dbReference type="EMBL" id="TKR69854.1"/>
    </source>
</evidence>
<dbReference type="InterPro" id="IPR003599">
    <property type="entry name" value="Ig_sub"/>
</dbReference>
<feature type="compositionally biased region" description="Low complexity" evidence="4">
    <location>
        <begin position="144"/>
        <end position="162"/>
    </location>
</feature>
<accession>A0A4U5MKC9</accession>
<dbReference type="InterPro" id="IPR013783">
    <property type="entry name" value="Ig-like_fold"/>
</dbReference>
<dbReference type="PANTHER" id="PTHR47633">
    <property type="entry name" value="IMMUNOGLOBULIN"/>
    <property type="match status" value="1"/>
</dbReference>
<dbReference type="FunFam" id="2.60.40.10:FF:000962">
    <property type="entry name" value="titin isoform X1"/>
    <property type="match status" value="1"/>
</dbReference>
<feature type="domain" description="Ig-like" evidence="5">
    <location>
        <begin position="256"/>
        <end position="346"/>
    </location>
</feature>
<dbReference type="SMART" id="SM00409">
    <property type="entry name" value="IG"/>
    <property type="match status" value="2"/>
</dbReference>
<evidence type="ECO:0000313" key="7">
    <source>
        <dbReference type="Proteomes" id="UP000298663"/>
    </source>
</evidence>
<feature type="region of interest" description="Disordered" evidence="4">
    <location>
        <begin position="209"/>
        <end position="241"/>
    </location>
</feature>
<name>A0A4U5MKC9_STECR</name>
<feature type="domain" description="Ig-like" evidence="5">
    <location>
        <begin position="393"/>
        <end position="485"/>
    </location>
</feature>
<organism evidence="6 7">
    <name type="scientific">Steinernema carpocapsae</name>
    <name type="common">Entomopathogenic nematode</name>
    <dbReference type="NCBI Taxonomy" id="34508"/>
    <lineage>
        <taxon>Eukaryota</taxon>
        <taxon>Metazoa</taxon>
        <taxon>Ecdysozoa</taxon>
        <taxon>Nematoda</taxon>
        <taxon>Chromadorea</taxon>
        <taxon>Rhabditida</taxon>
        <taxon>Tylenchina</taxon>
        <taxon>Panagrolaimomorpha</taxon>
        <taxon>Strongyloidoidea</taxon>
        <taxon>Steinernematidae</taxon>
        <taxon>Steinernema</taxon>
    </lineage>
</organism>
<keyword evidence="2" id="KW-1015">Disulfide bond</keyword>
<keyword evidence="3" id="KW-0393">Immunoglobulin domain</keyword>
<dbReference type="InterPro" id="IPR013098">
    <property type="entry name" value="Ig_I-set"/>
</dbReference>
<dbReference type="PROSITE" id="PS50835">
    <property type="entry name" value="IG_LIKE"/>
    <property type="match status" value="2"/>
</dbReference>
<feature type="region of interest" description="Disordered" evidence="4">
    <location>
        <begin position="115"/>
        <end position="170"/>
    </location>
</feature>
<feature type="region of interest" description="Disordered" evidence="4">
    <location>
        <begin position="378"/>
        <end position="399"/>
    </location>
</feature>
<feature type="region of interest" description="Disordered" evidence="4">
    <location>
        <begin position="41"/>
        <end position="70"/>
    </location>
</feature>
<evidence type="ECO:0000259" key="5">
    <source>
        <dbReference type="PROSITE" id="PS50835"/>
    </source>
</evidence>
<dbReference type="STRING" id="34508.A0A4U5MKC9"/>
<dbReference type="OrthoDB" id="5859586at2759"/>
<gene>
    <name evidence="6" type="ORF">L596_021953</name>
</gene>
<dbReference type="SUPFAM" id="SSF48726">
    <property type="entry name" value="Immunoglobulin"/>
    <property type="match status" value="2"/>
</dbReference>
<dbReference type="SMART" id="SM00408">
    <property type="entry name" value="IGc2"/>
    <property type="match status" value="2"/>
</dbReference>
<comment type="caution">
    <text evidence="6">The sequence shown here is derived from an EMBL/GenBank/DDBJ whole genome shotgun (WGS) entry which is preliminary data.</text>
</comment>
<keyword evidence="7" id="KW-1185">Reference proteome</keyword>
<dbReference type="AlphaFoldDB" id="A0A4U5MKC9"/>
<feature type="region of interest" description="Disordered" evidence="4">
    <location>
        <begin position="1"/>
        <end position="28"/>
    </location>
</feature>
<dbReference type="Proteomes" id="UP000298663">
    <property type="component" value="Unassembled WGS sequence"/>
</dbReference>
<proteinExistence type="predicted"/>
<feature type="compositionally biased region" description="Low complexity" evidence="4">
    <location>
        <begin position="378"/>
        <end position="388"/>
    </location>
</feature>
<dbReference type="Gene3D" id="2.60.40.10">
    <property type="entry name" value="Immunoglobulins"/>
    <property type="match status" value="2"/>
</dbReference>
<evidence type="ECO:0000256" key="2">
    <source>
        <dbReference type="ARBA" id="ARBA00023157"/>
    </source>
</evidence>
<protein>
    <recommendedName>
        <fullName evidence="5">Ig-like domain-containing protein</fullName>
    </recommendedName>
</protein>
<evidence type="ECO:0000256" key="3">
    <source>
        <dbReference type="ARBA" id="ARBA00023319"/>
    </source>
</evidence>
<evidence type="ECO:0000256" key="4">
    <source>
        <dbReference type="SAM" id="MobiDB-lite"/>
    </source>
</evidence>
<dbReference type="Pfam" id="PF07679">
    <property type="entry name" value="I-set"/>
    <property type="match status" value="2"/>
</dbReference>
<dbReference type="InterPro" id="IPR036179">
    <property type="entry name" value="Ig-like_dom_sf"/>
</dbReference>
<keyword evidence="1" id="KW-0677">Repeat</keyword>
<dbReference type="FunFam" id="2.60.40.10:FF:000032">
    <property type="entry name" value="palladin isoform X1"/>
    <property type="match status" value="1"/>
</dbReference>
<reference evidence="6 7" key="1">
    <citation type="journal article" date="2015" name="Genome Biol.">
        <title>Comparative genomics of Steinernema reveals deeply conserved gene regulatory networks.</title>
        <authorList>
            <person name="Dillman A.R."/>
            <person name="Macchietto M."/>
            <person name="Porter C.F."/>
            <person name="Rogers A."/>
            <person name="Williams B."/>
            <person name="Antoshechkin I."/>
            <person name="Lee M.M."/>
            <person name="Goodwin Z."/>
            <person name="Lu X."/>
            <person name="Lewis E.E."/>
            <person name="Goodrich-Blair H."/>
            <person name="Stock S.P."/>
            <person name="Adams B.J."/>
            <person name="Sternberg P.W."/>
            <person name="Mortazavi A."/>
        </authorList>
    </citation>
    <scope>NUCLEOTIDE SEQUENCE [LARGE SCALE GENOMIC DNA]</scope>
    <source>
        <strain evidence="6 7">ALL</strain>
    </source>
</reference>
<sequence>MKLENISYLPAADFKLPLPSPQQREDRSVPFELCGTTTAAASAAASSTIPTTGSACPSSRGSTSSDSSSITKLISIRNLSQARRVLPELTKLADLDVTTLTVSLYEQPQQQYYQEPVARQPQHQQQQAYYQHQQPQRYPDQEVPYHQQQHFQPPQQQQQQPHYHYEQVEPGSPYFHQHQYRQHPQQQQRFDEVPDYFYQEHQQQHQYNMPIKAQPPPPAAKPLQQANRPSEAPKPAQFTQNPASVNVKGEQGTAKPGAPVFQGKFQNVTMKEGDSVKLYCKAVGDVKNMVWLHDGQKIADNDTYKIETKGTESTLHINNAKMADGGWYQCDAINDKGSASLKGRVVVQARKKQESEQLERVVLRKVDRTRPLGQQYLQKQQFQQQQPQSKAPPTFAGQLKSQNANQGQNVILQAQVNPADDPNLKIAWLHNGKALLNSSRVTTTVENGVAILEINNVNVNDSGTYTAVAVNTLGEGRSACELQVTGIGSHLLVWRTTTETAFSDSSDPRGQTQLPQRS</sequence>